<name>A0A5C3LUI6_9AGAR</name>
<dbReference type="Pfam" id="PF13409">
    <property type="entry name" value="GST_N_2"/>
    <property type="match status" value="1"/>
</dbReference>
<dbReference type="SUPFAM" id="SSF47616">
    <property type="entry name" value="GST C-terminal domain-like"/>
    <property type="match status" value="1"/>
</dbReference>
<dbReference type="GO" id="GO:0005737">
    <property type="term" value="C:cytoplasm"/>
    <property type="evidence" value="ECO:0007669"/>
    <property type="project" value="TreeGrafter"/>
</dbReference>
<protein>
    <recommendedName>
        <fullName evidence="1">GST N-terminal domain-containing protein</fullName>
    </recommendedName>
</protein>
<keyword evidence="3" id="KW-1185">Reference proteome</keyword>
<dbReference type="Gene3D" id="3.40.30.10">
    <property type="entry name" value="Glutaredoxin"/>
    <property type="match status" value="1"/>
</dbReference>
<dbReference type="InterPro" id="IPR036249">
    <property type="entry name" value="Thioredoxin-like_sf"/>
</dbReference>
<dbReference type="OrthoDB" id="4951845at2759"/>
<feature type="domain" description="GST N-terminal" evidence="1">
    <location>
        <begin position="7"/>
        <end position="99"/>
    </location>
</feature>
<gene>
    <name evidence="2" type="ORF">BDQ12DRAFT_306781</name>
</gene>
<dbReference type="AlphaFoldDB" id="A0A5C3LUI6"/>
<evidence type="ECO:0000313" key="2">
    <source>
        <dbReference type="EMBL" id="TFK35746.1"/>
    </source>
</evidence>
<reference evidence="2 3" key="1">
    <citation type="journal article" date="2019" name="Nat. Ecol. Evol.">
        <title>Megaphylogeny resolves global patterns of mushroom evolution.</title>
        <authorList>
            <person name="Varga T."/>
            <person name="Krizsan K."/>
            <person name="Foldi C."/>
            <person name="Dima B."/>
            <person name="Sanchez-Garcia M."/>
            <person name="Sanchez-Ramirez S."/>
            <person name="Szollosi G.J."/>
            <person name="Szarkandi J.G."/>
            <person name="Papp V."/>
            <person name="Albert L."/>
            <person name="Andreopoulos W."/>
            <person name="Angelini C."/>
            <person name="Antonin V."/>
            <person name="Barry K.W."/>
            <person name="Bougher N.L."/>
            <person name="Buchanan P."/>
            <person name="Buyck B."/>
            <person name="Bense V."/>
            <person name="Catcheside P."/>
            <person name="Chovatia M."/>
            <person name="Cooper J."/>
            <person name="Damon W."/>
            <person name="Desjardin D."/>
            <person name="Finy P."/>
            <person name="Geml J."/>
            <person name="Haridas S."/>
            <person name="Hughes K."/>
            <person name="Justo A."/>
            <person name="Karasinski D."/>
            <person name="Kautmanova I."/>
            <person name="Kiss B."/>
            <person name="Kocsube S."/>
            <person name="Kotiranta H."/>
            <person name="LaButti K.M."/>
            <person name="Lechner B.E."/>
            <person name="Liimatainen K."/>
            <person name="Lipzen A."/>
            <person name="Lukacs Z."/>
            <person name="Mihaltcheva S."/>
            <person name="Morgado L.N."/>
            <person name="Niskanen T."/>
            <person name="Noordeloos M.E."/>
            <person name="Ohm R.A."/>
            <person name="Ortiz-Santana B."/>
            <person name="Ovrebo C."/>
            <person name="Racz N."/>
            <person name="Riley R."/>
            <person name="Savchenko A."/>
            <person name="Shiryaev A."/>
            <person name="Soop K."/>
            <person name="Spirin V."/>
            <person name="Szebenyi C."/>
            <person name="Tomsovsky M."/>
            <person name="Tulloss R.E."/>
            <person name="Uehling J."/>
            <person name="Grigoriev I.V."/>
            <person name="Vagvolgyi C."/>
            <person name="Papp T."/>
            <person name="Martin F.M."/>
            <person name="Miettinen O."/>
            <person name="Hibbett D.S."/>
            <person name="Nagy L.G."/>
        </authorList>
    </citation>
    <scope>NUCLEOTIDE SEQUENCE [LARGE SCALE GENOMIC DNA]</scope>
    <source>
        <strain evidence="2 3">CBS 166.37</strain>
    </source>
</reference>
<dbReference type="PANTHER" id="PTHR43968">
    <property type="match status" value="1"/>
</dbReference>
<dbReference type="STRING" id="68775.A0A5C3LUI6"/>
<dbReference type="InterPro" id="IPR004045">
    <property type="entry name" value="Glutathione_S-Trfase_N"/>
</dbReference>
<dbReference type="Pfam" id="PF22041">
    <property type="entry name" value="GST_C_7"/>
    <property type="match status" value="1"/>
</dbReference>
<sequence>MITFYDFASTVPGKTFNPNTWKTRYSLNYKQLPYKTEWVEYNEEIERVCKKMGIPPTSKRQDGSDVYTLPAIYDDSTKTGVADSLLIAAYLDKTYPNTPKLFPVGTEALQTAFVDALRSKLGSSWLLLVPVILKLLLPSNVDFFVRARSAELGKPLLDLLAVGEEQEAQWKNLKAALSTMDAWYQKNGGGPFIMGYTPSFADFVVGGFLSFARAAGKNIPEWRDLLESDNGRWKKLGEALEKYEAVV</sequence>
<accession>A0A5C3LUI6</accession>
<dbReference type="SUPFAM" id="SSF52833">
    <property type="entry name" value="Thioredoxin-like"/>
    <property type="match status" value="1"/>
</dbReference>
<proteinExistence type="predicted"/>
<organism evidence="2 3">
    <name type="scientific">Crucibulum laeve</name>
    <dbReference type="NCBI Taxonomy" id="68775"/>
    <lineage>
        <taxon>Eukaryota</taxon>
        <taxon>Fungi</taxon>
        <taxon>Dikarya</taxon>
        <taxon>Basidiomycota</taxon>
        <taxon>Agaricomycotina</taxon>
        <taxon>Agaricomycetes</taxon>
        <taxon>Agaricomycetidae</taxon>
        <taxon>Agaricales</taxon>
        <taxon>Agaricineae</taxon>
        <taxon>Nidulariaceae</taxon>
        <taxon>Crucibulum</taxon>
    </lineage>
</organism>
<dbReference type="PANTHER" id="PTHR43968:SF6">
    <property type="entry name" value="GLUTATHIONE S-TRANSFERASE OMEGA"/>
    <property type="match status" value="1"/>
</dbReference>
<dbReference type="Gene3D" id="1.20.1050.10">
    <property type="match status" value="1"/>
</dbReference>
<evidence type="ECO:0000313" key="3">
    <source>
        <dbReference type="Proteomes" id="UP000308652"/>
    </source>
</evidence>
<dbReference type="InterPro" id="IPR036282">
    <property type="entry name" value="Glutathione-S-Trfase_C_sf"/>
</dbReference>
<dbReference type="Proteomes" id="UP000308652">
    <property type="component" value="Unassembled WGS sequence"/>
</dbReference>
<dbReference type="InterPro" id="IPR054416">
    <property type="entry name" value="GST_UstS-like_C"/>
</dbReference>
<dbReference type="EMBL" id="ML213619">
    <property type="protein sequence ID" value="TFK35746.1"/>
    <property type="molecule type" value="Genomic_DNA"/>
</dbReference>
<evidence type="ECO:0000259" key="1">
    <source>
        <dbReference type="PROSITE" id="PS50404"/>
    </source>
</evidence>
<dbReference type="InterPro" id="IPR050983">
    <property type="entry name" value="GST_Omega/HSP26"/>
</dbReference>
<dbReference type="PROSITE" id="PS50404">
    <property type="entry name" value="GST_NTER"/>
    <property type="match status" value="1"/>
</dbReference>